<dbReference type="EMBL" id="VSSQ01007111">
    <property type="protein sequence ID" value="MPM34883.1"/>
    <property type="molecule type" value="Genomic_DNA"/>
</dbReference>
<dbReference type="InterPro" id="IPR041682">
    <property type="entry name" value="AAA_14"/>
</dbReference>
<reference evidence="2" key="1">
    <citation type="submission" date="2019-08" db="EMBL/GenBank/DDBJ databases">
        <authorList>
            <person name="Kucharzyk K."/>
            <person name="Murdoch R.W."/>
            <person name="Higgins S."/>
            <person name="Loffler F."/>
        </authorList>
    </citation>
    <scope>NUCLEOTIDE SEQUENCE</scope>
</reference>
<sequence>MIKRHHYLNSLRQLKDQNLIKVITGIRRSGKSTLLGAFKNELLSEGIAAENIIFLNFEERENLHLTDWIKLYDEIMSIVRPDQKYYIFCN</sequence>
<evidence type="ECO:0000259" key="1">
    <source>
        <dbReference type="Pfam" id="PF13173"/>
    </source>
</evidence>
<evidence type="ECO:0000313" key="2">
    <source>
        <dbReference type="EMBL" id="MPM34883.1"/>
    </source>
</evidence>
<dbReference type="PANTHER" id="PTHR33295">
    <property type="entry name" value="ATPASE"/>
    <property type="match status" value="1"/>
</dbReference>
<dbReference type="PANTHER" id="PTHR33295:SF18">
    <property type="entry name" value="AAA+ ATPASE DOMAIN-CONTAINING PROTEIN"/>
    <property type="match status" value="1"/>
</dbReference>
<proteinExistence type="predicted"/>
<name>A0A644Z844_9ZZZZ</name>
<gene>
    <name evidence="2" type="ORF">SDC9_81473</name>
</gene>
<organism evidence="2">
    <name type="scientific">bioreactor metagenome</name>
    <dbReference type="NCBI Taxonomy" id="1076179"/>
    <lineage>
        <taxon>unclassified sequences</taxon>
        <taxon>metagenomes</taxon>
        <taxon>ecological metagenomes</taxon>
    </lineage>
</organism>
<dbReference type="AlphaFoldDB" id="A0A644Z844"/>
<comment type="caution">
    <text evidence="2">The sequence shown here is derived from an EMBL/GenBank/DDBJ whole genome shotgun (WGS) entry which is preliminary data.</text>
</comment>
<feature type="domain" description="AAA" evidence="1">
    <location>
        <begin position="18"/>
        <end position="88"/>
    </location>
</feature>
<dbReference type="Gene3D" id="3.40.50.300">
    <property type="entry name" value="P-loop containing nucleotide triphosphate hydrolases"/>
    <property type="match status" value="1"/>
</dbReference>
<dbReference type="SUPFAM" id="SSF52540">
    <property type="entry name" value="P-loop containing nucleoside triphosphate hydrolases"/>
    <property type="match status" value="1"/>
</dbReference>
<dbReference type="InterPro" id="IPR027417">
    <property type="entry name" value="P-loop_NTPase"/>
</dbReference>
<accession>A0A644Z844</accession>
<protein>
    <recommendedName>
        <fullName evidence="1">AAA domain-containing protein</fullName>
    </recommendedName>
</protein>
<dbReference type="Pfam" id="PF13173">
    <property type="entry name" value="AAA_14"/>
    <property type="match status" value="1"/>
</dbReference>